<reference evidence="2 3" key="1">
    <citation type="submission" date="2019-05" db="EMBL/GenBank/DDBJ databases">
        <title>Another draft genome of Portunus trituberculatus and its Hox gene families provides insights of decapod evolution.</title>
        <authorList>
            <person name="Jeong J.-H."/>
            <person name="Song I."/>
            <person name="Kim S."/>
            <person name="Choi T."/>
            <person name="Kim D."/>
            <person name="Ryu S."/>
            <person name="Kim W."/>
        </authorList>
    </citation>
    <scope>NUCLEOTIDE SEQUENCE [LARGE SCALE GENOMIC DNA]</scope>
    <source>
        <tissue evidence="2">Muscle</tissue>
    </source>
</reference>
<sequence length="334" mass="37373">MQQSREVIEENINNIPKILIPQTHGFESSMDVAAAIEQHLNLPTKLQMKFLHSGQVLLSSPDQDTFSAIMEMEEICGIPIQLKTTSHGTSKGILLKYPLLMHLSILRRHSAVLTAERCTTHTGEPTRQVEITVQATSTWRDRSTQRPTSECDTEREFSALGQATTLPRDPDCPRERIATSCHQLCQMQEQEEKQLMLTKKDLKDLFLTFAQTLATMLGKDIQASTLDSMMETVIQKITHKQESPRSQQQNTTPVPNRLQQRKTTNTTPDSQHNEETDHPLETLPTLPPGTTPMTARIEQEKAALGITKKKMAPTKPKSTYCSGTSRASGTNTTS</sequence>
<comment type="caution">
    <text evidence="2">The sequence shown here is derived from an EMBL/GenBank/DDBJ whole genome shotgun (WGS) entry which is preliminary data.</text>
</comment>
<evidence type="ECO:0000256" key="1">
    <source>
        <dbReference type="SAM" id="MobiDB-lite"/>
    </source>
</evidence>
<protein>
    <submittedName>
        <fullName evidence="2">Uncharacterized protein</fullName>
    </submittedName>
</protein>
<evidence type="ECO:0000313" key="2">
    <source>
        <dbReference type="EMBL" id="MPC53210.1"/>
    </source>
</evidence>
<gene>
    <name evidence="2" type="ORF">E2C01_047099</name>
</gene>
<organism evidence="2 3">
    <name type="scientific">Portunus trituberculatus</name>
    <name type="common">Swimming crab</name>
    <name type="synonym">Neptunus trituberculatus</name>
    <dbReference type="NCBI Taxonomy" id="210409"/>
    <lineage>
        <taxon>Eukaryota</taxon>
        <taxon>Metazoa</taxon>
        <taxon>Ecdysozoa</taxon>
        <taxon>Arthropoda</taxon>
        <taxon>Crustacea</taxon>
        <taxon>Multicrustacea</taxon>
        <taxon>Malacostraca</taxon>
        <taxon>Eumalacostraca</taxon>
        <taxon>Eucarida</taxon>
        <taxon>Decapoda</taxon>
        <taxon>Pleocyemata</taxon>
        <taxon>Brachyura</taxon>
        <taxon>Eubrachyura</taxon>
        <taxon>Portunoidea</taxon>
        <taxon>Portunidae</taxon>
        <taxon>Portuninae</taxon>
        <taxon>Portunus</taxon>
    </lineage>
</organism>
<dbReference type="Proteomes" id="UP000324222">
    <property type="component" value="Unassembled WGS sequence"/>
</dbReference>
<keyword evidence="3" id="KW-1185">Reference proteome</keyword>
<feature type="compositionally biased region" description="Polar residues" evidence="1">
    <location>
        <begin position="316"/>
        <end position="334"/>
    </location>
</feature>
<name>A0A5B7FZI0_PORTR</name>
<accession>A0A5B7FZI0</accession>
<feature type="compositionally biased region" description="Basic and acidic residues" evidence="1">
    <location>
        <begin position="271"/>
        <end position="280"/>
    </location>
</feature>
<evidence type="ECO:0000313" key="3">
    <source>
        <dbReference type="Proteomes" id="UP000324222"/>
    </source>
</evidence>
<dbReference type="AlphaFoldDB" id="A0A5B7FZI0"/>
<feature type="compositionally biased region" description="Polar residues" evidence="1">
    <location>
        <begin position="244"/>
        <end position="270"/>
    </location>
</feature>
<feature type="region of interest" description="Disordered" evidence="1">
    <location>
        <begin position="238"/>
        <end position="334"/>
    </location>
</feature>
<dbReference type="EMBL" id="VSRR010011459">
    <property type="protein sequence ID" value="MPC53210.1"/>
    <property type="molecule type" value="Genomic_DNA"/>
</dbReference>
<proteinExistence type="predicted"/>